<dbReference type="Proteomes" id="UP000244523">
    <property type="component" value="Unassembled WGS sequence"/>
</dbReference>
<organism evidence="1 2">
    <name type="scientific">Yoonia sediminilitoris</name>
    <dbReference type="NCBI Taxonomy" id="1286148"/>
    <lineage>
        <taxon>Bacteria</taxon>
        <taxon>Pseudomonadati</taxon>
        <taxon>Pseudomonadota</taxon>
        <taxon>Alphaproteobacteria</taxon>
        <taxon>Rhodobacterales</taxon>
        <taxon>Paracoccaceae</taxon>
        <taxon>Yoonia</taxon>
    </lineage>
</organism>
<proteinExistence type="predicted"/>
<protein>
    <submittedName>
        <fullName evidence="1">Peptidase inhibitor I78 family protein</fullName>
    </submittedName>
</protein>
<dbReference type="PANTHER" id="PTHR39600:SF1">
    <property type="entry name" value="PEPTIDASE INHIBITOR I78 FAMILY PROTEIN"/>
    <property type="match status" value="1"/>
</dbReference>
<dbReference type="PANTHER" id="PTHR39600">
    <property type="entry name" value="PEPTIDASE INHIBITOR I78 FAMILY PROTEIN"/>
    <property type="match status" value="1"/>
</dbReference>
<reference evidence="1 2" key="1">
    <citation type="submission" date="2018-04" db="EMBL/GenBank/DDBJ databases">
        <title>Genomic Encyclopedia of Archaeal and Bacterial Type Strains, Phase II (KMG-II): from individual species to whole genera.</title>
        <authorList>
            <person name="Goeker M."/>
        </authorList>
    </citation>
    <scope>NUCLEOTIDE SEQUENCE [LARGE SCALE GENOMIC DNA]</scope>
    <source>
        <strain evidence="1 2">DSM 29955</strain>
    </source>
</reference>
<dbReference type="AlphaFoldDB" id="A0A2T6KID2"/>
<accession>A0A2T6KID2</accession>
<dbReference type="InterPro" id="IPR021719">
    <property type="entry name" value="Prot_inh_I78"/>
</dbReference>
<keyword evidence="2" id="KW-1185">Reference proteome</keyword>
<dbReference type="Pfam" id="PF11720">
    <property type="entry name" value="Inhibitor_I78"/>
    <property type="match status" value="1"/>
</dbReference>
<evidence type="ECO:0000313" key="1">
    <source>
        <dbReference type="EMBL" id="PUB15468.1"/>
    </source>
</evidence>
<dbReference type="EMBL" id="QBUD01000004">
    <property type="protein sequence ID" value="PUB15468.1"/>
    <property type="molecule type" value="Genomic_DNA"/>
</dbReference>
<comment type="caution">
    <text evidence="1">The sequence shown here is derived from an EMBL/GenBank/DDBJ whole genome shotgun (WGS) entry which is preliminary data.</text>
</comment>
<name>A0A2T6KID2_9RHOB</name>
<dbReference type="OrthoDB" id="8724542at2"/>
<dbReference type="RefSeq" id="WP_108386360.1">
    <property type="nucleotide sequence ID" value="NZ_QBUD01000004.1"/>
</dbReference>
<gene>
    <name evidence="1" type="ORF">C8N45_10488</name>
</gene>
<sequence>MKRLGLLILLAGCAAAPTPAPITPRLPDTCDAESYGYLVGQDATALETVLIMRMVRVIRPGDLVTQDYRPQRINFEIDRTNRIAGISCG</sequence>
<evidence type="ECO:0000313" key="2">
    <source>
        <dbReference type="Proteomes" id="UP000244523"/>
    </source>
</evidence>
<dbReference type="Gene3D" id="3.30.10.10">
    <property type="entry name" value="Trypsin Inhibitor V, subunit A"/>
    <property type="match status" value="1"/>
</dbReference>